<dbReference type="InterPro" id="IPR036291">
    <property type="entry name" value="NAD(P)-bd_dom_sf"/>
</dbReference>
<dbReference type="Gene3D" id="3.40.50.720">
    <property type="entry name" value="NAD(P)-binding Rossmann-like Domain"/>
    <property type="match status" value="1"/>
</dbReference>
<organism evidence="3 4">
    <name type="scientific">Piscinibacter koreensis</name>
    <dbReference type="NCBI Taxonomy" id="2742824"/>
    <lineage>
        <taxon>Bacteria</taxon>
        <taxon>Pseudomonadati</taxon>
        <taxon>Pseudomonadota</taxon>
        <taxon>Betaproteobacteria</taxon>
        <taxon>Burkholderiales</taxon>
        <taxon>Sphaerotilaceae</taxon>
        <taxon>Piscinibacter</taxon>
    </lineage>
</organism>
<dbReference type="PRINTS" id="PR00080">
    <property type="entry name" value="SDRFAMILY"/>
</dbReference>
<dbReference type="GO" id="GO:0016491">
    <property type="term" value="F:oxidoreductase activity"/>
    <property type="evidence" value="ECO:0007669"/>
    <property type="project" value="UniProtKB-KW"/>
</dbReference>
<dbReference type="Pfam" id="PF13561">
    <property type="entry name" value="adh_short_C2"/>
    <property type="match status" value="1"/>
</dbReference>
<dbReference type="PANTHER" id="PTHR42879">
    <property type="entry name" value="3-OXOACYL-(ACYL-CARRIER-PROTEIN) REDUCTASE"/>
    <property type="match status" value="1"/>
</dbReference>
<evidence type="ECO:0000313" key="4">
    <source>
        <dbReference type="Proteomes" id="UP000529637"/>
    </source>
</evidence>
<dbReference type="AlphaFoldDB" id="A0A7Y6NN11"/>
<keyword evidence="2" id="KW-0560">Oxidoreductase</keyword>
<keyword evidence="4" id="KW-1185">Reference proteome</keyword>
<dbReference type="PRINTS" id="PR00081">
    <property type="entry name" value="GDHRDH"/>
</dbReference>
<dbReference type="FunFam" id="3.40.50.720:FF:000173">
    <property type="entry name" value="3-oxoacyl-[acyl-carrier protein] reductase"/>
    <property type="match status" value="1"/>
</dbReference>
<dbReference type="NCBIfam" id="NF009466">
    <property type="entry name" value="PRK12826.1-2"/>
    <property type="match status" value="1"/>
</dbReference>
<dbReference type="Proteomes" id="UP000529637">
    <property type="component" value="Unassembled WGS sequence"/>
</dbReference>
<reference evidence="3 4" key="1">
    <citation type="submission" date="2020-06" db="EMBL/GenBank/DDBJ databases">
        <title>Schlegella sp. ID0723 isolated from air conditioner.</title>
        <authorList>
            <person name="Kim D.Y."/>
            <person name="Kim D.-U."/>
        </authorList>
    </citation>
    <scope>NUCLEOTIDE SEQUENCE [LARGE SCALE GENOMIC DNA]</scope>
    <source>
        <strain evidence="3 4">ID0723</strain>
    </source>
</reference>
<dbReference type="RefSeq" id="WP_176068733.1">
    <property type="nucleotide sequence ID" value="NZ_JABWMJ010000004.1"/>
</dbReference>
<gene>
    <name evidence="3" type="ORF">HQN59_09975</name>
</gene>
<proteinExistence type="inferred from homology"/>
<dbReference type="EMBL" id="JABWMJ010000004">
    <property type="protein sequence ID" value="NUZ06089.1"/>
    <property type="molecule type" value="Genomic_DNA"/>
</dbReference>
<dbReference type="SUPFAM" id="SSF51735">
    <property type="entry name" value="NAD(P)-binding Rossmann-fold domains"/>
    <property type="match status" value="1"/>
</dbReference>
<evidence type="ECO:0000256" key="1">
    <source>
        <dbReference type="ARBA" id="ARBA00006484"/>
    </source>
</evidence>
<dbReference type="PANTHER" id="PTHR42879:SF2">
    <property type="entry name" value="3-OXOACYL-[ACYL-CARRIER-PROTEIN] REDUCTASE FABG"/>
    <property type="match status" value="1"/>
</dbReference>
<comment type="similarity">
    <text evidence="1">Belongs to the short-chain dehydrogenases/reductases (SDR) family.</text>
</comment>
<dbReference type="InterPro" id="IPR050259">
    <property type="entry name" value="SDR"/>
</dbReference>
<dbReference type="InterPro" id="IPR002347">
    <property type="entry name" value="SDR_fam"/>
</dbReference>
<comment type="caution">
    <text evidence="3">The sequence shown here is derived from an EMBL/GenBank/DDBJ whole genome shotgun (WGS) entry which is preliminary data.</text>
</comment>
<evidence type="ECO:0000313" key="3">
    <source>
        <dbReference type="EMBL" id="NUZ06089.1"/>
    </source>
</evidence>
<protein>
    <submittedName>
        <fullName evidence="3">SDR family oxidoreductase</fullName>
    </submittedName>
</protein>
<accession>A0A7Y6NN11</accession>
<name>A0A7Y6NN11_9BURK</name>
<evidence type="ECO:0000256" key="2">
    <source>
        <dbReference type="ARBA" id="ARBA00023002"/>
    </source>
</evidence>
<sequence>MSPPRHALVTGAAGGIGLAIAGALARDGLHVVLADRSEAVLEATARLVAEGLRASGHVVDVADETQLLALAAALDADGGCDVLVNNAGVHPKRGGGHYALPDIDTAQWEQVLRVNLTAPFILCRELVPGMQRRGWGRIINIASRAGRTFIAPAGMHYSASKAGLIGLTRQIAGSYAAHGITANCIAPGRIETPLSNQSSPDVIRASVAAIPAQRLGSVDEIAATARFLASDGAGYITGVCVDVNGGAFIG</sequence>